<gene>
    <name evidence="3" type="ORF">IAB19_03070</name>
</gene>
<dbReference type="AlphaFoldDB" id="A0A9D9D910"/>
<dbReference type="EMBL" id="JADINH010000060">
    <property type="protein sequence ID" value="MBO8415346.1"/>
    <property type="molecule type" value="Genomic_DNA"/>
</dbReference>
<evidence type="ECO:0000259" key="2">
    <source>
        <dbReference type="Pfam" id="PF14239"/>
    </source>
</evidence>
<comment type="caution">
    <text evidence="3">The sequence shown here is derived from an EMBL/GenBank/DDBJ whole genome shotgun (WGS) entry which is preliminary data.</text>
</comment>
<reference evidence="3" key="2">
    <citation type="journal article" date="2021" name="PeerJ">
        <title>Extensive microbial diversity within the chicken gut microbiome revealed by metagenomics and culture.</title>
        <authorList>
            <person name="Gilroy R."/>
            <person name="Ravi A."/>
            <person name="Getino M."/>
            <person name="Pursley I."/>
            <person name="Horton D.L."/>
            <person name="Alikhan N.F."/>
            <person name="Baker D."/>
            <person name="Gharbi K."/>
            <person name="Hall N."/>
            <person name="Watson M."/>
            <person name="Adriaenssens E.M."/>
            <person name="Foster-Nyarko E."/>
            <person name="Jarju S."/>
            <person name="Secka A."/>
            <person name="Antonio M."/>
            <person name="Oren A."/>
            <person name="Chaudhuri R.R."/>
            <person name="La Ragione R."/>
            <person name="Hildebrand F."/>
            <person name="Pallen M.J."/>
        </authorList>
    </citation>
    <scope>NUCLEOTIDE SEQUENCE</scope>
    <source>
        <strain evidence="3">17213</strain>
    </source>
</reference>
<feature type="region of interest" description="Disordered" evidence="1">
    <location>
        <begin position="59"/>
        <end position="84"/>
    </location>
</feature>
<evidence type="ECO:0000313" key="4">
    <source>
        <dbReference type="Proteomes" id="UP000823631"/>
    </source>
</evidence>
<dbReference type="InterPro" id="IPR025938">
    <property type="entry name" value="RRXRR_dom"/>
</dbReference>
<feature type="domain" description="RRXRR" evidence="2">
    <location>
        <begin position="10"/>
        <end position="52"/>
    </location>
</feature>
<proteinExistence type="predicted"/>
<organism evidence="3 4">
    <name type="scientific">Candidatus Avisuccinivibrio stercorigallinarum</name>
    <dbReference type="NCBI Taxonomy" id="2840704"/>
    <lineage>
        <taxon>Bacteria</taxon>
        <taxon>Pseudomonadati</taxon>
        <taxon>Pseudomonadota</taxon>
        <taxon>Gammaproteobacteria</taxon>
        <taxon>Aeromonadales</taxon>
        <taxon>Succinivibrionaceae</taxon>
        <taxon>Succinivibrionaceae incertae sedis</taxon>
        <taxon>Candidatus Avisuccinivibrio</taxon>
    </lineage>
</organism>
<dbReference type="Pfam" id="PF14239">
    <property type="entry name" value="RRXRR"/>
    <property type="match status" value="1"/>
</dbReference>
<dbReference type="Proteomes" id="UP000823631">
    <property type="component" value="Unassembled WGS sequence"/>
</dbReference>
<accession>A0A9D9D910</accession>
<protein>
    <submittedName>
        <fullName evidence="3">RRXRR domain-containing protein</fullName>
    </submittedName>
</protein>
<reference evidence="3" key="1">
    <citation type="submission" date="2020-10" db="EMBL/GenBank/DDBJ databases">
        <authorList>
            <person name="Gilroy R."/>
        </authorList>
    </citation>
    <scope>NUCLEOTIDE SEQUENCE</scope>
    <source>
        <strain evidence="3">17213</strain>
    </source>
</reference>
<evidence type="ECO:0000256" key="1">
    <source>
        <dbReference type="SAM" id="MobiDB-lite"/>
    </source>
</evidence>
<name>A0A9D9D910_9GAMM</name>
<evidence type="ECO:0000313" key="3">
    <source>
        <dbReference type="EMBL" id="MBO8415346.1"/>
    </source>
</evidence>
<feature type="compositionally biased region" description="Basic and acidic residues" evidence="1">
    <location>
        <begin position="65"/>
        <end position="84"/>
    </location>
</feature>
<sequence>MKKTRFRAGVLSMRGKQLDPCTPVKARQLLSQGKAKIAGYKPFTIVLQYPTGECTPRLDAAAQRKQTETDSRKHSRRSETDQSA</sequence>